<gene>
    <name evidence="2" type="ORF">NCTC10894_04451</name>
</gene>
<evidence type="ECO:0000256" key="1">
    <source>
        <dbReference type="SAM" id="SignalP"/>
    </source>
</evidence>
<reference evidence="2 3" key="1">
    <citation type="submission" date="2018-06" db="EMBL/GenBank/DDBJ databases">
        <authorList>
            <consortium name="Pathogen Informatics"/>
            <person name="Doyle S."/>
        </authorList>
    </citation>
    <scope>NUCLEOTIDE SEQUENCE [LARGE SCALE GENOMIC DNA]</scope>
    <source>
        <strain evidence="2 3">NCTC10894</strain>
    </source>
</reference>
<dbReference type="AlphaFoldDB" id="A0AAJ4ZQY3"/>
<dbReference type="RefSeq" id="WP_062739474.1">
    <property type="nucleotide sequence ID" value="NZ_BAAAEC010000019.1"/>
</dbReference>
<protein>
    <submittedName>
        <fullName evidence="2">Uncharacterized protein</fullName>
    </submittedName>
</protein>
<dbReference type="EMBL" id="UGVE01000003">
    <property type="protein sequence ID" value="SUE42320.1"/>
    <property type="molecule type" value="Genomic_DNA"/>
</dbReference>
<name>A0AAJ4ZQY3_9RALS</name>
<dbReference type="Proteomes" id="UP000255008">
    <property type="component" value="Unassembled WGS sequence"/>
</dbReference>
<organism evidence="2 3">
    <name type="scientific">Ralstonia mannitolilytica</name>
    <dbReference type="NCBI Taxonomy" id="105219"/>
    <lineage>
        <taxon>Bacteria</taxon>
        <taxon>Pseudomonadati</taxon>
        <taxon>Pseudomonadota</taxon>
        <taxon>Betaproteobacteria</taxon>
        <taxon>Burkholderiales</taxon>
        <taxon>Burkholderiaceae</taxon>
        <taxon>Ralstonia</taxon>
    </lineage>
</organism>
<sequence length="101" mass="11488">MKRTLLAFVLGGAALCASTAALAHVDVGVSIGVPAPVYVAPAPVYVPPPPVVYRPAPVYAPAPVVYGGYYRDDWRERAWRRHEWREHAWREHEWRECHGWR</sequence>
<evidence type="ECO:0000313" key="3">
    <source>
        <dbReference type="Proteomes" id="UP000255008"/>
    </source>
</evidence>
<accession>A0AAJ4ZQY3</accession>
<keyword evidence="1" id="KW-0732">Signal</keyword>
<feature type="signal peptide" evidence="1">
    <location>
        <begin position="1"/>
        <end position="23"/>
    </location>
</feature>
<proteinExistence type="predicted"/>
<feature type="chain" id="PRO_5042487587" evidence="1">
    <location>
        <begin position="24"/>
        <end position="101"/>
    </location>
</feature>
<comment type="caution">
    <text evidence="2">The sequence shown here is derived from an EMBL/GenBank/DDBJ whole genome shotgun (WGS) entry which is preliminary data.</text>
</comment>
<evidence type="ECO:0000313" key="2">
    <source>
        <dbReference type="EMBL" id="SUE42320.1"/>
    </source>
</evidence>